<name>A0AAD5R6A3_PARTN</name>
<evidence type="ECO:0000313" key="2">
    <source>
        <dbReference type="Proteomes" id="UP001196413"/>
    </source>
</evidence>
<gene>
    <name evidence="1" type="ORF">KIN20_032000</name>
</gene>
<keyword evidence="2" id="KW-1185">Reference proteome</keyword>
<sequence>MAPNANGQIENDTIVNSKDYKAIRAYSSLPVEDNNPFKWSRKHFLQTPLMPVPGLHWDGKLVIPVAAVNLVVSNPSAKSRSKKLNLVSLLFRSISPIIIISNAFSKAQTLETHLSDFVDIEASVDLSHD</sequence>
<evidence type="ECO:0000313" key="1">
    <source>
        <dbReference type="EMBL" id="KAJ1370306.1"/>
    </source>
</evidence>
<dbReference type="AlphaFoldDB" id="A0AAD5R6A3"/>
<organism evidence="1 2">
    <name type="scientific">Parelaphostrongylus tenuis</name>
    <name type="common">Meningeal worm</name>
    <dbReference type="NCBI Taxonomy" id="148309"/>
    <lineage>
        <taxon>Eukaryota</taxon>
        <taxon>Metazoa</taxon>
        <taxon>Ecdysozoa</taxon>
        <taxon>Nematoda</taxon>
        <taxon>Chromadorea</taxon>
        <taxon>Rhabditida</taxon>
        <taxon>Rhabditina</taxon>
        <taxon>Rhabditomorpha</taxon>
        <taxon>Strongyloidea</taxon>
        <taxon>Metastrongylidae</taxon>
        <taxon>Parelaphostrongylus</taxon>
    </lineage>
</organism>
<dbReference type="Proteomes" id="UP001196413">
    <property type="component" value="Unassembled WGS sequence"/>
</dbReference>
<accession>A0AAD5R6A3</accession>
<proteinExistence type="predicted"/>
<protein>
    <submittedName>
        <fullName evidence="1">Uncharacterized protein</fullName>
    </submittedName>
</protein>
<dbReference type="EMBL" id="JAHQIW010006764">
    <property type="protein sequence ID" value="KAJ1370306.1"/>
    <property type="molecule type" value="Genomic_DNA"/>
</dbReference>
<reference evidence="1" key="1">
    <citation type="submission" date="2021-06" db="EMBL/GenBank/DDBJ databases">
        <title>Parelaphostrongylus tenuis whole genome reference sequence.</title>
        <authorList>
            <person name="Garwood T.J."/>
            <person name="Larsen P.A."/>
            <person name="Fountain-Jones N.M."/>
            <person name="Garbe J.R."/>
            <person name="Macchietto M.G."/>
            <person name="Kania S.A."/>
            <person name="Gerhold R.W."/>
            <person name="Richards J.E."/>
            <person name="Wolf T.M."/>
        </authorList>
    </citation>
    <scope>NUCLEOTIDE SEQUENCE</scope>
    <source>
        <strain evidence="1">MNPRO001-30</strain>
        <tissue evidence="1">Meninges</tissue>
    </source>
</reference>
<comment type="caution">
    <text evidence="1">The sequence shown here is derived from an EMBL/GenBank/DDBJ whole genome shotgun (WGS) entry which is preliminary data.</text>
</comment>